<feature type="chain" id="PRO_5017455661" evidence="1">
    <location>
        <begin position="20"/>
        <end position="250"/>
    </location>
</feature>
<feature type="signal peptide" evidence="1">
    <location>
        <begin position="1"/>
        <end position="19"/>
    </location>
</feature>
<accession>A0A3A1NPG3</accession>
<reference evidence="3 5" key="1">
    <citation type="submission" date="2018-08" db="EMBL/GenBank/DDBJ databases">
        <title>Proposal of Muricauda 72 sp.nov. and Muricauda NH166 sp.nov., isolated from seawater.</title>
        <authorList>
            <person name="Cheng H."/>
            <person name="Wu Y.-H."/>
            <person name="Guo L.-L."/>
            <person name="Xu X.-W."/>
        </authorList>
    </citation>
    <scope>NUCLEOTIDE SEQUENCE [LARGE SCALE GENOMIC DNA]</scope>
    <source>
        <strain evidence="3 5">72</strain>
    </source>
</reference>
<protein>
    <submittedName>
        <fullName evidence="4">DUF4097 domain-containing protein</fullName>
    </submittedName>
</protein>
<comment type="caution">
    <text evidence="3">The sequence shown here is derived from an EMBL/GenBank/DDBJ whole genome shotgun (WGS) entry which is preliminary data.</text>
</comment>
<dbReference type="AlphaFoldDB" id="A0A3A1NPG3"/>
<evidence type="ECO:0000313" key="3">
    <source>
        <dbReference type="EMBL" id="RIV46238.1"/>
    </source>
</evidence>
<dbReference type="Pfam" id="PF13349">
    <property type="entry name" value="DUF4097"/>
    <property type="match status" value="1"/>
</dbReference>
<dbReference type="OrthoDB" id="1114934at2"/>
<keyword evidence="1" id="KW-0732">Signal</keyword>
<dbReference type="InterPro" id="IPR025164">
    <property type="entry name" value="Toastrack_DUF4097"/>
</dbReference>
<feature type="domain" description="DUF4097" evidence="2">
    <location>
        <begin position="98"/>
        <end position="245"/>
    </location>
</feature>
<name>A0A3A1NPG3_9FLAO</name>
<organism evidence="3 5">
    <name type="scientific">Flagellimonas pelagia</name>
    <dbReference type="NCBI Taxonomy" id="2306998"/>
    <lineage>
        <taxon>Bacteria</taxon>
        <taxon>Pseudomonadati</taxon>
        <taxon>Bacteroidota</taxon>
        <taxon>Flavobacteriia</taxon>
        <taxon>Flavobacteriales</taxon>
        <taxon>Flavobacteriaceae</taxon>
        <taxon>Flagellimonas</taxon>
    </lineage>
</organism>
<evidence type="ECO:0000313" key="6">
    <source>
        <dbReference type="Proteomes" id="UP000321621"/>
    </source>
</evidence>
<evidence type="ECO:0000313" key="4">
    <source>
        <dbReference type="EMBL" id="TXJ98938.1"/>
    </source>
</evidence>
<proteinExistence type="predicted"/>
<sequence>MRKFTIILAVLFASTVARAQADYTKSLSGIQWVKIESKADVTVKTHSSNELLIKSGPSMKTPERAKGLKLVGEGGTDNTDVGFSVIQDGSTLIVYNLRKSGDAEIYLPKNQNISVKSTWNGDIEIDGFAGEIEADAQLNGSVRVSNVNGPVTANTLNGELAVTFGTVKQDSPISLYSTNGAVDVSLPSNTPANLSLSTLNGNVYTDFDIKAEEKNGMRSLLGRNIKSTINGGGVNLSMKSTNGNMYLRKK</sequence>
<gene>
    <name evidence="3" type="ORF">D2V05_04145</name>
    <name evidence="4" type="ORF">FQ017_04115</name>
</gene>
<evidence type="ECO:0000313" key="5">
    <source>
        <dbReference type="Proteomes" id="UP000266691"/>
    </source>
</evidence>
<reference evidence="4 6" key="2">
    <citation type="submission" date="2019-07" db="EMBL/GenBank/DDBJ databases">
        <title>Draft genome of two Muricauda strains isolated from deep sea.</title>
        <authorList>
            <person name="Sun C."/>
        </authorList>
    </citation>
    <scope>NUCLEOTIDE SEQUENCE [LARGE SCALE GENOMIC DNA]</scope>
    <source>
        <strain evidence="4 6">72</strain>
    </source>
</reference>
<evidence type="ECO:0000259" key="2">
    <source>
        <dbReference type="Pfam" id="PF13349"/>
    </source>
</evidence>
<evidence type="ECO:0000256" key="1">
    <source>
        <dbReference type="SAM" id="SignalP"/>
    </source>
</evidence>
<dbReference type="EMBL" id="VNWK01000012">
    <property type="protein sequence ID" value="TXJ98938.1"/>
    <property type="molecule type" value="Genomic_DNA"/>
</dbReference>
<dbReference type="Proteomes" id="UP000266691">
    <property type="component" value="Unassembled WGS sequence"/>
</dbReference>
<keyword evidence="6" id="KW-1185">Reference proteome</keyword>
<dbReference type="RefSeq" id="WP_119646282.1">
    <property type="nucleotide sequence ID" value="NZ_QXFI01000012.1"/>
</dbReference>
<dbReference type="EMBL" id="QXFI01000012">
    <property type="protein sequence ID" value="RIV46238.1"/>
    <property type="molecule type" value="Genomic_DNA"/>
</dbReference>
<dbReference type="Proteomes" id="UP000321621">
    <property type="component" value="Unassembled WGS sequence"/>
</dbReference>